<dbReference type="AlphaFoldDB" id="A0A7W4W3Z8"/>
<comment type="caution">
    <text evidence="1">The sequence shown here is derived from an EMBL/GenBank/DDBJ whole genome shotgun (WGS) entry which is preliminary data.</text>
</comment>
<evidence type="ECO:0000313" key="1">
    <source>
        <dbReference type="EMBL" id="MBB3046467.1"/>
    </source>
</evidence>
<gene>
    <name evidence="1" type="ORF">FHR99_000703</name>
</gene>
<dbReference type="RefSeq" id="WP_183409161.1">
    <property type="nucleotide sequence ID" value="NZ_JACHWY010000001.1"/>
</dbReference>
<organism evidence="1 2">
    <name type="scientific">Litorivivens lipolytica</name>
    <dbReference type="NCBI Taxonomy" id="1524264"/>
    <lineage>
        <taxon>Bacteria</taxon>
        <taxon>Pseudomonadati</taxon>
        <taxon>Pseudomonadota</taxon>
        <taxon>Gammaproteobacteria</taxon>
        <taxon>Litorivivens</taxon>
    </lineage>
</organism>
<accession>A0A7W4W3Z8</accession>
<name>A0A7W4W3Z8_9GAMM</name>
<sequence length="97" mass="10994">MSFFTSGQRLGSTQLAAGNRSVKISAAILLPNFWAQFYYWPLVRFICEHRIHQKSEKNQAVKPGVSHRIVPFAAGFALECRALPKLTRRDAGILNEY</sequence>
<reference evidence="1 2" key="1">
    <citation type="submission" date="2020-08" db="EMBL/GenBank/DDBJ databases">
        <title>Genomic Encyclopedia of Type Strains, Phase III (KMG-III): the genomes of soil and plant-associated and newly described type strains.</title>
        <authorList>
            <person name="Whitman W."/>
        </authorList>
    </citation>
    <scope>NUCLEOTIDE SEQUENCE [LARGE SCALE GENOMIC DNA]</scope>
    <source>
        <strain evidence="1 2">CECT 8654</strain>
    </source>
</reference>
<protein>
    <submittedName>
        <fullName evidence="1">Uncharacterized protein</fullName>
    </submittedName>
</protein>
<evidence type="ECO:0000313" key="2">
    <source>
        <dbReference type="Proteomes" id="UP000537130"/>
    </source>
</evidence>
<dbReference type="Proteomes" id="UP000537130">
    <property type="component" value="Unassembled WGS sequence"/>
</dbReference>
<dbReference type="EMBL" id="JACHWY010000001">
    <property type="protein sequence ID" value="MBB3046467.1"/>
    <property type="molecule type" value="Genomic_DNA"/>
</dbReference>
<proteinExistence type="predicted"/>
<keyword evidence="2" id="KW-1185">Reference proteome</keyword>